<feature type="transmembrane region" description="Helical" evidence="7">
    <location>
        <begin position="325"/>
        <end position="346"/>
    </location>
</feature>
<feature type="transmembrane region" description="Helical" evidence="7">
    <location>
        <begin position="147"/>
        <end position="169"/>
    </location>
</feature>
<feature type="transmembrane region" description="Helical" evidence="7">
    <location>
        <begin position="292"/>
        <end position="313"/>
    </location>
</feature>
<dbReference type="RefSeq" id="WP_065367768.1">
    <property type="nucleotide sequence ID" value="NZ_CP016204.1"/>
</dbReference>
<keyword evidence="9" id="KW-1185">Reference proteome</keyword>
<dbReference type="Proteomes" id="UP000184105">
    <property type="component" value="Unassembled WGS sequence"/>
</dbReference>
<dbReference type="PANTHER" id="PTHR30250">
    <property type="entry name" value="PST FAMILY PREDICTED COLANIC ACID TRANSPORTER"/>
    <property type="match status" value="1"/>
</dbReference>
<comment type="caution">
    <text evidence="8">The sequence shown here is derived from an EMBL/GenBank/DDBJ whole genome shotgun (WGS) entry which is preliminary data.</text>
</comment>
<sequence length="480" mass="54041">MEENIRGKAFSGIIWGGMEKLSLQIFGFVQGIILARLLSPADYGLVAMVGIFVMLSYTFVDAGFGTALIQKKDRTEKDYSTVFLMNLSLSFFISLILFLSAPFIADFYKEQILTKIVRTYSFIIFLSSLVAIQDVRLSIFLEFKKKSIINMVITVVSGVLSIILAFSGYGVWSLIYPQFVMLFVKCLLYWHFQHWIPKLAFSRESFCKLFGFGSKILISSIMATFSGNIYSLVIGKIFSASALGFYGRADGYAALPVKTITGVVDSVTYPVLSKFQDNDAQLIGSFKRMLRISAYVIFPIMIGLVVLAKPLVLILVTEKWLPCVVYLQVLCFARMWWHVHILNLNLLKARGRSDLFLKLEVVKQFTVIFFLIASAPFGILAICVGSVFSSLVSMCINSYYTGKLLQFGIVKQLKEMLPSILYSLTMGIIVYLSVFFLSSMWLRLLVGICVGMFSYVLLSILTKSQDFNYLLALVREKIGK</sequence>
<evidence type="ECO:0000313" key="8">
    <source>
        <dbReference type="EMBL" id="SHF70782.1"/>
    </source>
</evidence>
<evidence type="ECO:0000256" key="5">
    <source>
        <dbReference type="ARBA" id="ARBA00022989"/>
    </source>
</evidence>
<keyword evidence="4 7" id="KW-0812">Transmembrane</keyword>
<feature type="transmembrane region" description="Helical" evidence="7">
    <location>
        <begin position="81"/>
        <end position="105"/>
    </location>
</feature>
<protein>
    <submittedName>
        <fullName evidence="8">Membrane protein involved in the export of O-antigen and teichoic acid</fullName>
    </submittedName>
</protein>
<feature type="transmembrane region" description="Helical" evidence="7">
    <location>
        <begin position="367"/>
        <end position="400"/>
    </location>
</feature>
<feature type="transmembrane region" description="Helical" evidence="7">
    <location>
        <begin position="45"/>
        <end position="69"/>
    </location>
</feature>
<feature type="transmembrane region" description="Helical" evidence="7">
    <location>
        <begin position="117"/>
        <end position="135"/>
    </location>
</feature>
<dbReference type="GO" id="GO:0005886">
    <property type="term" value="C:plasma membrane"/>
    <property type="evidence" value="ECO:0007669"/>
    <property type="project" value="UniProtKB-SubCell"/>
</dbReference>
<feature type="transmembrane region" description="Helical" evidence="7">
    <location>
        <begin position="420"/>
        <end position="437"/>
    </location>
</feature>
<evidence type="ECO:0000313" key="9">
    <source>
        <dbReference type="Proteomes" id="UP000184105"/>
    </source>
</evidence>
<feature type="transmembrane region" description="Helical" evidence="7">
    <location>
        <begin position="444"/>
        <end position="461"/>
    </location>
</feature>
<evidence type="ECO:0000256" key="6">
    <source>
        <dbReference type="ARBA" id="ARBA00023136"/>
    </source>
</evidence>
<dbReference type="InterPro" id="IPR050833">
    <property type="entry name" value="Poly_Biosynth_Transport"/>
</dbReference>
<proteinExistence type="inferred from homology"/>
<dbReference type="Pfam" id="PF13440">
    <property type="entry name" value="Polysacc_synt_3"/>
    <property type="match status" value="1"/>
</dbReference>
<keyword evidence="6 7" id="KW-0472">Membrane</keyword>
<evidence type="ECO:0000256" key="1">
    <source>
        <dbReference type="ARBA" id="ARBA00004651"/>
    </source>
</evidence>
<reference evidence="8 9" key="1">
    <citation type="submission" date="2016-11" db="EMBL/GenBank/DDBJ databases">
        <authorList>
            <person name="Varghese N."/>
            <person name="Submissions S."/>
        </authorList>
    </citation>
    <scope>NUCLEOTIDE SEQUENCE [LARGE SCALE GENOMIC DNA]</scope>
    <source>
        <strain evidence="8 9">DSM 22613</strain>
    </source>
</reference>
<dbReference type="EMBL" id="FQWA01000006">
    <property type="protein sequence ID" value="SHF70782.1"/>
    <property type="molecule type" value="Genomic_DNA"/>
</dbReference>
<evidence type="ECO:0000256" key="7">
    <source>
        <dbReference type="SAM" id="Phobius"/>
    </source>
</evidence>
<evidence type="ECO:0000256" key="2">
    <source>
        <dbReference type="ARBA" id="ARBA00007430"/>
    </source>
</evidence>
<comment type="similarity">
    <text evidence="2">Belongs to the polysaccharide synthase family.</text>
</comment>
<keyword evidence="3" id="KW-1003">Cell membrane</keyword>
<comment type="subcellular location">
    <subcellularLocation>
        <location evidence="1">Cell membrane</location>
        <topology evidence="1">Multi-pass membrane protein</topology>
    </subcellularLocation>
</comment>
<accession>A0AAX2F285</accession>
<feature type="transmembrane region" description="Helical" evidence="7">
    <location>
        <begin position="212"/>
        <end position="233"/>
    </location>
</feature>
<keyword evidence="5 7" id="KW-1133">Transmembrane helix</keyword>
<organism evidence="8 9">
    <name type="scientific">Prevotella scopos JCM 17725</name>
    <dbReference type="NCBI Taxonomy" id="1236518"/>
    <lineage>
        <taxon>Bacteria</taxon>
        <taxon>Pseudomonadati</taxon>
        <taxon>Bacteroidota</taxon>
        <taxon>Bacteroidia</taxon>
        <taxon>Bacteroidales</taxon>
        <taxon>Prevotellaceae</taxon>
        <taxon>Prevotella</taxon>
    </lineage>
</organism>
<evidence type="ECO:0000256" key="4">
    <source>
        <dbReference type="ARBA" id="ARBA00022692"/>
    </source>
</evidence>
<feature type="transmembrane region" description="Helical" evidence="7">
    <location>
        <begin position="21"/>
        <end position="39"/>
    </location>
</feature>
<name>A0AAX2F285_9BACT</name>
<dbReference type="CDD" id="cd13127">
    <property type="entry name" value="MATE_tuaB_like"/>
    <property type="match status" value="1"/>
</dbReference>
<dbReference type="AlphaFoldDB" id="A0AAX2F285"/>
<gene>
    <name evidence="8" type="ORF">SAMN05444364_10641</name>
</gene>
<dbReference type="PANTHER" id="PTHR30250:SF10">
    <property type="entry name" value="LIPOPOLYSACCHARIDE BIOSYNTHESIS PROTEIN WZXC"/>
    <property type="match status" value="1"/>
</dbReference>
<evidence type="ECO:0000256" key="3">
    <source>
        <dbReference type="ARBA" id="ARBA00022475"/>
    </source>
</evidence>